<dbReference type="InterPro" id="IPR010559">
    <property type="entry name" value="Sig_transdc_His_kin_internal"/>
</dbReference>
<keyword evidence="1" id="KW-0472">Membrane</keyword>
<protein>
    <submittedName>
        <fullName evidence="3">Histidine kinase</fullName>
    </submittedName>
</protein>
<keyword evidence="3" id="KW-0808">Transferase</keyword>
<dbReference type="Proteomes" id="UP001165381">
    <property type="component" value="Unassembled WGS sequence"/>
</dbReference>
<keyword evidence="3" id="KW-0418">Kinase</keyword>
<feature type="transmembrane region" description="Helical" evidence="1">
    <location>
        <begin position="125"/>
        <end position="144"/>
    </location>
</feature>
<evidence type="ECO:0000259" key="2">
    <source>
        <dbReference type="Pfam" id="PF06580"/>
    </source>
</evidence>
<sequence>MRLKRTFKYHFLLGVIIIGMNLFDSYIRMGPEKLYERLFPLGIIYLFTFNIAFFCVYAINYKIICPNTLPKKNVLLFILGQISLFFIFAGVRYFFEEILVYSIGGFHNYSDRTRVFWFYIFDNSYYALKAILFSTFMYFLFMYLKSSSTIHQLQLEQQKAKLDALKTQLEPHFLFNTLNVFYSELADKQPETAKGIHKLSELLRYLTYDAQKDFMPLKKELKFIEDYVYFYKKRFENNLFLNFSINGDIKQQEIPSLILIHFIENIFKHGITNDSSIPAEISIKINDNNLELMTKNKISNVKNYSSTGIGRENLNKRLQLLFNDNYTFNHKESNNTYSTYLKIPLKNN</sequence>
<keyword evidence="4" id="KW-1185">Reference proteome</keyword>
<feature type="domain" description="Signal transduction histidine kinase internal region" evidence="2">
    <location>
        <begin position="160"/>
        <end position="239"/>
    </location>
</feature>
<keyword evidence="1" id="KW-1133">Transmembrane helix</keyword>
<dbReference type="EMBL" id="JAMFLZ010000003">
    <property type="protein sequence ID" value="MCL6295260.1"/>
    <property type="molecule type" value="Genomic_DNA"/>
</dbReference>
<feature type="transmembrane region" description="Helical" evidence="1">
    <location>
        <begin position="39"/>
        <end position="61"/>
    </location>
</feature>
<dbReference type="RefSeq" id="WP_249972981.1">
    <property type="nucleotide sequence ID" value="NZ_JAMFLZ010000003.1"/>
</dbReference>
<accession>A0ABT0QE40</accession>
<dbReference type="InterPro" id="IPR050640">
    <property type="entry name" value="Bact_2-comp_sensor_kinase"/>
</dbReference>
<gene>
    <name evidence="3" type="ORF">M3P09_09655</name>
</gene>
<feature type="transmembrane region" description="Helical" evidence="1">
    <location>
        <begin position="73"/>
        <end position="95"/>
    </location>
</feature>
<evidence type="ECO:0000313" key="4">
    <source>
        <dbReference type="Proteomes" id="UP001165381"/>
    </source>
</evidence>
<name>A0ABT0QE40_9FLAO</name>
<reference evidence="3" key="1">
    <citation type="submission" date="2022-05" db="EMBL/GenBank/DDBJ databases">
        <authorList>
            <person name="Park J.-S."/>
        </authorList>
    </citation>
    <scope>NUCLEOTIDE SEQUENCE</scope>
    <source>
        <strain evidence="3">2012CJ34-3</strain>
    </source>
</reference>
<dbReference type="Pfam" id="PF06580">
    <property type="entry name" value="His_kinase"/>
    <property type="match status" value="1"/>
</dbReference>
<keyword evidence="1" id="KW-0812">Transmembrane</keyword>
<organism evidence="3 4">
    <name type="scientific">Jejuia spongiicola</name>
    <dbReference type="NCBI Taxonomy" id="2942207"/>
    <lineage>
        <taxon>Bacteria</taxon>
        <taxon>Pseudomonadati</taxon>
        <taxon>Bacteroidota</taxon>
        <taxon>Flavobacteriia</taxon>
        <taxon>Flavobacteriales</taxon>
        <taxon>Flavobacteriaceae</taxon>
        <taxon>Jejuia</taxon>
    </lineage>
</organism>
<dbReference type="PANTHER" id="PTHR34220">
    <property type="entry name" value="SENSOR HISTIDINE KINASE YPDA"/>
    <property type="match status" value="1"/>
</dbReference>
<feature type="transmembrane region" description="Helical" evidence="1">
    <location>
        <begin position="7"/>
        <end position="27"/>
    </location>
</feature>
<dbReference type="GO" id="GO:0016301">
    <property type="term" value="F:kinase activity"/>
    <property type="evidence" value="ECO:0007669"/>
    <property type="project" value="UniProtKB-KW"/>
</dbReference>
<proteinExistence type="predicted"/>
<dbReference type="PANTHER" id="PTHR34220:SF7">
    <property type="entry name" value="SENSOR HISTIDINE KINASE YPDA"/>
    <property type="match status" value="1"/>
</dbReference>
<evidence type="ECO:0000256" key="1">
    <source>
        <dbReference type="SAM" id="Phobius"/>
    </source>
</evidence>
<evidence type="ECO:0000313" key="3">
    <source>
        <dbReference type="EMBL" id="MCL6295260.1"/>
    </source>
</evidence>
<comment type="caution">
    <text evidence="3">The sequence shown here is derived from an EMBL/GenBank/DDBJ whole genome shotgun (WGS) entry which is preliminary data.</text>
</comment>